<feature type="binding site" evidence="8">
    <location>
        <position position="435"/>
    </location>
    <ligand>
        <name>Mg(2+)</name>
        <dbReference type="ChEBI" id="CHEBI:18420"/>
        <note>catalytic</note>
    </ligand>
</feature>
<dbReference type="HAMAP" id="MF_00970">
    <property type="entry name" value="RNase_E"/>
    <property type="match status" value="1"/>
</dbReference>
<dbReference type="PANTHER" id="PTHR30001:SF1">
    <property type="entry name" value="RIBONUCLEASE E_G-LIKE PROTEIN, CHLOROPLASTIC"/>
    <property type="match status" value="1"/>
</dbReference>
<dbReference type="GO" id="GO:0000049">
    <property type="term" value="F:tRNA binding"/>
    <property type="evidence" value="ECO:0007669"/>
    <property type="project" value="UniProtKB-KW"/>
</dbReference>
<keyword evidence="8" id="KW-0698">rRNA processing</keyword>
<dbReference type="CDD" id="cd04453">
    <property type="entry name" value="S1_RNase_E"/>
    <property type="match status" value="1"/>
</dbReference>
<keyword evidence="3 8" id="KW-0479">Metal-binding</keyword>
<keyword evidence="8" id="KW-0819">tRNA processing</keyword>
<evidence type="ECO:0000256" key="5">
    <source>
        <dbReference type="ARBA" id="ARBA00022801"/>
    </source>
</evidence>
<dbReference type="PANTHER" id="PTHR30001">
    <property type="entry name" value="RIBONUCLEASE"/>
    <property type="match status" value="1"/>
</dbReference>
<dbReference type="EC" id="3.1.26.12" evidence="8"/>
<dbReference type="Proteomes" id="UP000782610">
    <property type="component" value="Unassembled WGS sequence"/>
</dbReference>
<evidence type="ECO:0000256" key="3">
    <source>
        <dbReference type="ARBA" id="ARBA00022723"/>
    </source>
</evidence>
<evidence type="ECO:0000259" key="10">
    <source>
        <dbReference type="Pfam" id="PF10150"/>
    </source>
</evidence>
<comment type="caution">
    <text evidence="12">The sequence shown here is derived from an EMBL/GenBank/DDBJ whole genome shotgun (WGS) entry which is preliminary data.</text>
</comment>
<feature type="domain" description="RNase E/G thioredoxin-like" evidence="11">
    <location>
        <begin position="492"/>
        <end position="576"/>
    </location>
</feature>
<keyword evidence="6 8" id="KW-0460">Magnesium</keyword>
<dbReference type="InterPro" id="IPR048583">
    <property type="entry name" value="RNase_E_G_thioredoxin-like"/>
</dbReference>
<dbReference type="InterPro" id="IPR028878">
    <property type="entry name" value="RNase_E"/>
</dbReference>
<feature type="region of interest" description="Disordered" evidence="9">
    <location>
        <begin position="772"/>
        <end position="908"/>
    </location>
</feature>
<keyword evidence="5 8" id="KW-0378">Hydrolase</keyword>
<feature type="binding site" evidence="8">
    <location>
        <position position="493"/>
    </location>
    <ligand>
        <name>Zn(2+)</name>
        <dbReference type="ChEBI" id="CHEBI:29105"/>
        <note>ligand shared between dimeric partners</note>
    </ligand>
</feature>
<reference evidence="12" key="1">
    <citation type="submission" date="2020-07" db="EMBL/GenBank/DDBJ databases">
        <title>Huge and variable diversity of episymbiotic CPR bacteria and DPANN archaea in groundwater ecosystems.</title>
        <authorList>
            <person name="He C.Y."/>
            <person name="Keren R."/>
            <person name="Whittaker M."/>
            <person name="Farag I.F."/>
            <person name="Doudna J."/>
            <person name="Cate J.H.D."/>
            <person name="Banfield J.F."/>
        </authorList>
    </citation>
    <scope>NUCLEOTIDE SEQUENCE</scope>
    <source>
        <strain evidence="12">NC_groundwater_1586_Pr3_B-0.1um_66_15</strain>
    </source>
</reference>
<feature type="binding site" evidence="8">
    <location>
        <position position="392"/>
    </location>
    <ligand>
        <name>Mg(2+)</name>
        <dbReference type="ChEBI" id="CHEBI:18420"/>
        <note>catalytic</note>
    </ligand>
</feature>
<evidence type="ECO:0000313" key="12">
    <source>
        <dbReference type="EMBL" id="MBI4921578.1"/>
    </source>
</evidence>
<dbReference type="InterPro" id="IPR019307">
    <property type="entry name" value="RNA-bd_AU-1/RNase_E/G"/>
</dbReference>
<feature type="region of interest" description="Disordered" evidence="9">
    <location>
        <begin position="92"/>
        <end position="177"/>
    </location>
</feature>
<feature type="compositionally biased region" description="Basic residues" evidence="9">
    <location>
        <begin position="637"/>
        <end position="646"/>
    </location>
</feature>
<keyword evidence="7 8" id="KW-0694">RNA-binding</keyword>
<evidence type="ECO:0000256" key="7">
    <source>
        <dbReference type="ARBA" id="ARBA00022884"/>
    </source>
</evidence>
<dbReference type="GO" id="GO:0019843">
    <property type="term" value="F:rRNA binding"/>
    <property type="evidence" value="ECO:0007669"/>
    <property type="project" value="UniProtKB-KW"/>
</dbReference>
<dbReference type="GO" id="GO:0005737">
    <property type="term" value="C:cytoplasm"/>
    <property type="evidence" value="ECO:0007669"/>
    <property type="project" value="UniProtKB-SubCell"/>
</dbReference>
<dbReference type="GO" id="GO:0006402">
    <property type="term" value="P:mRNA catabolic process"/>
    <property type="evidence" value="ECO:0007669"/>
    <property type="project" value="UniProtKB-UniRule"/>
</dbReference>
<feature type="compositionally biased region" description="Low complexity" evidence="9">
    <location>
        <begin position="825"/>
        <end position="865"/>
    </location>
</feature>
<accession>A0A933NYD4</accession>
<dbReference type="GO" id="GO:0000287">
    <property type="term" value="F:magnesium ion binding"/>
    <property type="evidence" value="ECO:0007669"/>
    <property type="project" value="UniProtKB-UniRule"/>
</dbReference>
<feature type="region of interest" description="Disordered" evidence="9">
    <location>
        <begin position="607"/>
        <end position="754"/>
    </location>
</feature>
<dbReference type="GO" id="GO:0008033">
    <property type="term" value="P:tRNA processing"/>
    <property type="evidence" value="ECO:0007669"/>
    <property type="project" value="UniProtKB-UniRule"/>
</dbReference>
<name>A0A933NYD4_9HYPH</name>
<feature type="binding site" evidence="8">
    <location>
        <position position="496"/>
    </location>
    <ligand>
        <name>Zn(2+)</name>
        <dbReference type="ChEBI" id="CHEBI:29105"/>
        <note>ligand shared between dimeric partners</note>
    </ligand>
</feature>
<dbReference type="Pfam" id="PF10150">
    <property type="entry name" value="RNase_E_G"/>
    <property type="match status" value="1"/>
</dbReference>
<dbReference type="Gene3D" id="2.40.50.140">
    <property type="entry name" value="Nucleic acid-binding proteins"/>
    <property type="match status" value="1"/>
</dbReference>
<feature type="compositionally biased region" description="Acidic residues" evidence="9">
    <location>
        <begin position="678"/>
        <end position="688"/>
    </location>
</feature>
<feature type="domain" description="RNA-binding protein AU-1/Ribonuclease E/G" evidence="10">
    <location>
        <begin position="210"/>
        <end position="480"/>
    </location>
</feature>
<organism evidence="12 13">
    <name type="scientific">Devosia nanyangense</name>
    <dbReference type="NCBI Taxonomy" id="1228055"/>
    <lineage>
        <taxon>Bacteria</taxon>
        <taxon>Pseudomonadati</taxon>
        <taxon>Pseudomonadota</taxon>
        <taxon>Alphaproteobacteria</taxon>
        <taxon>Hyphomicrobiales</taxon>
        <taxon>Devosiaceae</taxon>
        <taxon>Devosia</taxon>
    </lineage>
</organism>
<comment type="catalytic activity">
    <reaction evidence="8">
        <text>Endonucleolytic cleavage of single-stranded RNA in A- and U-rich regions.</text>
        <dbReference type="EC" id="3.1.26.12"/>
    </reaction>
</comment>
<feature type="compositionally biased region" description="Basic and acidic residues" evidence="9">
    <location>
        <begin position="647"/>
        <end position="660"/>
    </location>
</feature>
<feature type="compositionally biased region" description="Acidic residues" evidence="9">
    <location>
        <begin position="607"/>
        <end position="618"/>
    </location>
</feature>
<dbReference type="Gene3D" id="3.40.1260.20">
    <property type="entry name" value="Ribonuclease E, catalytic domain"/>
    <property type="match status" value="1"/>
</dbReference>
<comment type="subcellular location">
    <subcellularLocation>
        <location evidence="8">Cytoplasm</location>
    </subcellularLocation>
    <subcellularLocation>
        <location evidence="8">Cell inner membrane</location>
        <topology evidence="8">Peripheral membrane protein</topology>
        <orientation evidence="8">Cytoplasmic side</orientation>
    </subcellularLocation>
</comment>
<evidence type="ECO:0000313" key="13">
    <source>
        <dbReference type="Proteomes" id="UP000782610"/>
    </source>
</evidence>
<comment type="similarity">
    <text evidence="8">Belongs to the RNase E/G family. RNase E subfamily.</text>
</comment>
<evidence type="ECO:0000256" key="1">
    <source>
        <dbReference type="ARBA" id="ARBA00022490"/>
    </source>
</evidence>
<feature type="region of interest" description="Required for zinc-mediated homotetramerization and catalytic activity" evidence="8">
    <location>
        <begin position="493"/>
        <end position="496"/>
    </location>
</feature>
<comment type="function">
    <text evidence="8">Endoribonuclease that plays a central role in RNA processing and decay. Required for the maturation of 5S and 16S rRNAs and the majority of tRNAs. Also involved in the degradation of most mRNAs.</text>
</comment>
<feature type="compositionally biased region" description="Basic and acidic residues" evidence="9">
    <location>
        <begin position="866"/>
        <end position="875"/>
    </location>
</feature>
<protein>
    <recommendedName>
        <fullName evidence="8">Ribonuclease E</fullName>
        <shortName evidence="8">RNase E</shortName>
        <ecNumber evidence="8">3.1.26.12</ecNumber>
    </recommendedName>
</protein>
<keyword evidence="4 8" id="KW-0255">Endonuclease</keyword>
<dbReference type="NCBIfam" id="TIGR00757">
    <property type="entry name" value="RNaseEG"/>
    <property type="match status" value="1"/>
</dbReference>
<gene>
    <name evidence="8" type="primary">rne</name>
    <name evidence="12" type="ORF">HY834_07495</name>
</gene>
<comment type="cofactor">
    <cofactor evidence="8">
        <name>Zn(2+)</name>
        <dbReference type="ChEBI" id="CHEBI:29105"/>
    </cofactor>
    <text evidence="8">Binds 2 Zn(2+) ions per homotetramer.</text>
</comment>
<evidence type="ECO:0000256" key="9">
    <source>
        <dbReference type="SAM" id="MobiDB-lite"/>
    </source>
</evidence>
<keyword evidence="8" id="KW-0699">rRNA-binding</keyword>
<dbReference type="GO" id="GO:0009898">
    <property type="term" value="C:cytoplasmic side of plasma membrane"/>
    <property type="evidence" value="ECO:0007669"/>
    <property type="project" value="UniProtKB-UniRule"/>
</dbReference>
<evidence type="ECO:0000256" key="6">
    <source>
        <dbReference type="ARBA" id="ARBA00022842"/>
    </source>
</evidence>
<keyword evidence="8" id="KW-1003">Cell membrane</keyword>
<keyword evidence="8" id="KW-0997">Cell inner membrane</keyword>
<dbReference type="InterPro" id="IPR012340">
    <property type="entry name" value="NA-bd_OB-fold"/>
</dbReference>
<evidence type="ECO:0000256" key="4">
    <source>
        <dbReference type="ARBA" id="ARBA00022759"/>
    </source>
</evidence>
<proteinExistence type="inferred from homology"/>
<comment type="cofactor">
    <cofactor evidence="8">
        <name>Mg(2+)</name>
        <dbReference type="ChEBI" id="CHEBI:18420"/>
    </cofactor>
    <text evidence="8">Binds 1 Mg(2+) ion per subunit.</text>
</comment>
<keyword evidence="1 8" id="KW-0963">Cytoplasm</keyword>
<dbReference type="GO" id="GO:0008995">
    <property type="term" value="F:ribonuclease E activity"/>
    <property type="evidence" value="ECO:0007669"/>
    <property type="project" value="UniProtKB-EC"/>
</dbReference>
<feature type="compositionally biased region" description="Low complexity" evidence="9">
    <location>
        <begin position="666"/>
        <end position="677"/>
    </location>
</feature>
<keyword evidence="8" id="KW-0862">Zinc</keyword>
<dbReference type="GO" id="GO:0006364">
    <property type="term" value="P:rRNA processing"/>
    <property type="evidence" value="ECO:0007669"/>
    <property type="project" value="UniProtKB-UniRule"/>
</dbReference>
<keyword evidence="8" id="KW-0820">tRNA-binding</keyword>
<evidence type="ECO:0000259" key="11">
    <source>
        <dbReference type="Pfam" id="PF20833"/>
    </source>
</evidence>
<feature type="compositionally biased region" description="Basic residues" evidence="9">
    <location>
        <begin position="705"/>
        <end position="719"/>
    </location>
</feature>
<dbReference type="AlphaFoldDB" id="A0A933NYD4"/>
<dbReference type="SUPFAM" id="SSF50249">
    <property type="entry name" value="Nucleic acid-binding proteins"/>
    <property type="match status" value="1"/>
</dbReference>
<dbReference type="EMBL" id="JACRAF010000022">
    <property type="protein sequence ID" value="MBI4921578.1"/>
    <property type="molecule type" value="Genomic_DNA"/>
</dbReference>
<evidence type="ECO:0000256" key="2">
    <source>
        <dbReference type="ARBA" id="ARBA00022722"/>
    </source>
</evidence>
<sequence length="908" mass="99900">MAIKRMLVDGIHPEETRIVVTNGNRLEEFDFESQSRRQLRGNIYLAKVTRVEPSLQAAFIEYGGNRHGFLAFSEIHPDYYQIPVADREALMRDEEEAEREEHASAEAESIASVTDLADTGDGAEGAGSAESGDDDSDEHSHIEQAPANAEPVESVGGSDAMEDVQERRQRPPRRHQYKIQEVIKRRQVMLVQVVKEERGNKGAALTTYLSLAGRYSVLMPNTARGGGISRKITNAADRKRLKDIVGDLEVPQGQGIILRTAGASRTKAEVKRDFEYLQRLWENVRTLTLKSTAPCLVYEEGSLIKRTIRDLYSKEIDELWVAGDDAYREAKDFMRMIMPSHAKNVVLYKDDQPLFSKFGVEGQLDQMFSPQVTLPSGGYIVINPTEALVSIDVNSGRSTKEHNIEDTALQTNLEASDEIARQLRLRDLAGLIVIDYIDMVENRSNRAVERKLKDCLKNDRARIQVGRISHFGLMEMSRQRIRFGVVESSTHKCPTCQGTGLVRSVESVALMVMRNVEDHVLKKPGQSINVRVPVDVALYILNTKRHTLNGLEAKYGLSITLVADDHVGPSHYAIERGEPRIVTGEQPAPAHVRVDSAAIEENDDVDAAVEDEEEDEEQQPATESQAQPRAEESGDRSRRRRRRRGGRDRDERGDRTERPRQPQQHPVAAAPAAVSEASADDGDAEDDGVVPTQANGGLDENGEPRRRRRRGRRGGRRNRRPGEENGVATGDGQFEPAAPMSEDGAEPAAASVMVHDAIAAEPEAITDIAVVAATEEPEAKPKRARRSRKSSDADAAVQDAIPEEAPAEVVAEAPARKTRSRKPKAAAPVEAIETAEAAAVSPPEPVAAAPVAAAPVAVSEPVAAEPSRRPKKELPPDEIVVSSSTAENAEEQKPKKAGWWQRSGFFGN</sequence>
<keyword evidence="8" id="KW-0472">Membrane</keyword>
<dbReference type="InterPro" id="IPR004659">
    <property type="entry name" value="RNase_E/G"/>
</dbReference>
<evidence type="ECO:0000256" key="8">
    <source>
        <dbReference type="HAMAP-Rule" id="MF_00970"/>
    </source>
</evidence>
<dbReference type="GO" id="GO:0008270">
    <property type="term" value="F:zinc ion binding"/>
    <property type="evidence" value="ECO:0007669"/>
    <property type="project" value="UniProtKB-UniRule"/>
</dbReference>
<comment type="subunit">
    <text evidence="8">Homotetramer formed by a dimer of dimers.</text>
</comment>
<dbReference type="Pfam" id="PF20833">
    <property type="entry name" value="RNase_E_G_Thio"/>
    <property type="match status" value="1"/>
</dbReference>
<keyword evidence="2 8" id="KW-0540">Nuclease</keyword>